<feature type="chain" id="PRO_5037342597" evidence="1">
    <location>
        <begin position="29"/>
        <end position="1847"/>
    </location>
</feature>
<accession>A0A934VX77</accession>
<name>A0A934VX77_9BACT</name>
<dbReference type="PROSITE" id="PS00018">
    <property type="entry name" value="EF_HAND_1"/>
    <property type="match status" value="1"/>
</dbReference>
<dbReference type="InterPro" id="IPR018247">
    <property type="entry name" value="EF_Hand_1_Ca_BS"/>
</dbReference>
<dbReference type="NCBIfam" id="TIGR02608">
    <property type="entry name" value="delta_60_rpt"/>
    <property type="match status" value="5"/>
</dbReference>
<dbReference type="GO" id="GO:1902929">
    <property type="term" value="C:plasma membrane of growing cell tip"/>
    <property type="evidence" value="ECO:0007669"/>
    <property type="project" value="TreeGrafter"/>
</dbReference>
<dbReference type="EMBL" id="JAENIJ010000033">
    <property type="protein sequence ID" value="MBK1884060.1"/>
    <property type="molecule type" value="Genomic_DNA"/>
</dbReference>
<dbReference type="PANTHER" id="PTHR31778:SF2">
    <property type="entry name" value="BUD SITE SELECTION PROTEIN RAX2"/>
    <property type="match status" value="1"/>
</dbReference>
<dbReference type="PANTHER" id="PTHR31778">
    <property type="entry name" value="BUD SITE SELECTION PROTEIN RAX2"/>
    <property type="match status" value="1"/>
</dbReference>
<dbReference type="Gene3D" id="2.80.10.50">
    <property type="match status" value="6"/>
</dbReference>
<keyword evidence="3" id="KW-1185">Reference proteome</keyword>
<reference evidence="2" key="1">
    <citation type="submission" date="2021-01" db="EMBL/GenBank/DDBJ databases">
        <title>Modified the classification status of verrucomicrobia.</title>
        <authorList>
            <person name="Feng X."/>
        </authorList>
    </citation>
    <scope>NUCLEOTIDE SEQUENCE</scope>
    <source>
        <strain evidence="2">KCTC 22041</strain>
    </source>
</reference>
<sequence>MLSISFSALFRGFAVASSILLTTTLVSAQRPGQPRPGYLRSSNLDNGNYRPVIASEADGSILVAESIYRSTSNGIQRFFPDYVDDLKFANHKDLDFAPDLRIGAEFQTQIYVLADSRILVCGTFSPDGQSTVPKLQILHHDGTLDPTFATDYDGVVSSVVVEGDGKFLIQGVAGEGETSTPFFLRLADDGTTEQEFSWNPDGEIAFIQPLLDGRIVVGGSFEHLNGEAAAKLAMLNSDGTTDHSFQADLVGSAGPFFPLPDGKFLVVESTVTEETTQKRLIRLNADGTRDSQFLAAPGFEVDGMIPQVGGKTIVWSTYGGHLSRLLADGSLESDSTFSGNLSTVSTIGQLLVLSNQWMLGSGVLLTTKGVGNDARALGLFYNDATVTTMSIDENRTLTFTQAGGAPEASWIAFEVLQTDSSNWESLGVPTYRDGSWVVENLPEFPVGSTIRAMTRSNANRSIEATYLSVGELSESQFALQDQGTLLTPSSELELGNVLPTFNYSKYYQLTNFNSSVYPGIVAEITGPDADDFTVDFQSGPLTPLGAKAFRIDFQPDEVGEKSAVLSLSVEGSDLPPISYVLKGTSAMVLSPQLMSNTSSIITATQSDWSSYEIGSPSLEYEPYPGLFIPIISGYSKYAFKDIDQGQEITLDYEGRSYQFIATYIGGDGNDFGLIYESPGVPVSDVSLGNFSSSVVEIAVAPDGMVYPGLDPFGSVKPGVSLMLPDGKLEMVDYSLTKRDFEGVVDPNFSASEFNFDIMTLQPDEKILGVRYDQVPRESGDGYTTVKHLQRLNPNGTVDPTFIEQDGSLVKRMGVCPDGTILVLYGNETGYPRLLGKLLSDGSLDTSFNTVTADRNIDDFVIRPDGKIILGGEFKTLNGVALKSLALLNLDGTLVEGFPSTPAKTSVRAIALQSDGKMIVAYFRVSVPDQPAICPLYRYFSDGEIDPSFQALANDYVNVISLDSDGSVLVGGDFTEISGIPVERIARLRNDPSEASFELNDSEVPELIVGGTCAAVDFVKFELSATGDSNWSPLDGECSANGNWRVIASDLPSSGLIRATWFSGLTVTGKSSSIGELYLDLGELKREFKIEHPLIDSAESIVDFGDVPDNFYHEESFVIRNTGTRSLRNVSASITGLGSEAFRVTSTDIGTLPVLGTAVLTVRFDTSVPGVHEAVLHVMAGDSSDLEVLVNLRGGAVGGEYNPHFFYPEGIPLRVGNDSGSLAGLTLGTILLDFAPEPLSVLTLVNYTTRPTEEIANLPDKGYVVIEYQGVDYTFYITYDDTGIRLSVLGTGVPVVNAFNELIVSGYQVSQAIQDVNGDIVIGGIRNDDGIYSRIQKYSMSGVLNSAFVSDRFLNVRFIASLVDGQILVGGTRWDMPSELSLFKLNGDNGSIDTAFTADTGTGYVACAAPALDGSVFLGGKFNTYNGDIYGGIVKLKSDGSVDESFKPTGTSGSVNDILPDRLGGVYVAGDFQSFNGVDCSGLIHLLRDGSIDVEFTPAYSGIFSQIAYQDSGLLISGQFTDSESNVEFHLRRITTAGEDDPSFISATADIISHFSIQGDDKIVVSGDFLKVDGVETPYICRLLPNGALDKEFSPNISYFMGGRSQIQITHLSDGSLLARANGGGVKILKGETASFDAFSPNPETLQWFPRGSGPSFSQVGFEIYAPDSTKHSVFTDLGLAHRISGGWEIATSDLSNSGQIRIKAVILNTSSSYRQFSPSNFTGRTSPIDDWRGTQFGIIQNSVSARNFSDADGDGIINLFEYGLGTNPNNPVPNKMPQWNMKDGTYEIEFDAPDLSDYTWGAEWSPNLDSEEWQDLPRLGSGNHYRFQAPVGVSSKMFVRLKFYSKD</sequence>
<proteinExistence type="predicted"/>
<comment type="caution">
    <text evidence="2">The sequence shown here is derived from an EMBL/GenBank/DDBJ whole genome shotgun (WGS) entry which is preliminary data.</text>
</comment>
<evidence type="ECO:0000256" key="1">
    <source>
        <dbReference type="SAM" id="SignalP"/>
    </source>
</evidence>
<dbReference type="NCBIfam" id="NF012200">
    <property type="entry name" value="choice_anch_D"/>
    <property type="match status" value="1"/>
</dbReference>
<keyword evidence="1" id="KW-0732">Signal</keyword>
<gene>
    <name evidence="2" type="ORF">JIN85_16695</name>
</gene>
<feature type="signal peptide" evidence="1">
    <location>
        <begin position="1"/>
        <end position="28"/>
    </location>
</feature>
<dbReference type="Proteomes" id="UP000603141">
    <property type="component" value="Unassembled WGS sequence"/>
</dbReference>
<dbReference type="InterPro" id="IPR013783">
    <property type="entry name" value="Ig-like_fold"/>
</dbReference>
<dbReference type="Gene3D" id="2.60.40.10">
    <property type="entry name" value="Immunoglobulins"/>
    <property type="match status" value="2"/>
</dbReference>
<evidence type="ECO:0000313" key="3">
    <source>
        <dbReference type="Proteomes" id="UP000603141"/>
    </source>
</evidence>
<dbReference type="SUPFAM" id="SSF63829">
    <property type="entry name" value="Calcium-dependent phosphotriesterase"/>
    <property type="match status" value="1"/>
</dbReference>
<organism evidence="2 3">
    <name type="scientific">Luteolibacter pohnpeiensis</name>
    <dbReference type="NCBI Taxonomy" id="454153"/>
    <lineage>
        <taxon>Bacteria</taxon>
        <taxon>Pseudomonadati</taxon>
        <taxon>Verrucomicrobiota</taxon>
        <taxon>Verrucomicrobiia</taxon>
        <taxon>Verrucomicrobiales</taxon>
        <taxon>Verrucomicrobiaceae</taxon>
        <taxon>Luteolibacter</taxon>
    </lineage>
</organism>
<dbReference type="Pfam" id="PF17164">
    <property type="entry name" value="DUF5122"/>
    <property type="match status" value="10"/>
</dbReference>
<dbReference type="RefSeq" id="WP_200272886.1">
    <property type="nucleotide sequence ID" value="NZ_JAENIJ010000033.1"/>
</dbReference>
<evidence type="ECO:0000313" key="2">
    <source>
        <dbReference type="EMBL" id="MBK1884060.1"/>
    </source>
</evidence>
<dbReference type="SUPFAM" id="SSF101898">
    <property type="entry name" value="NHL repeat"/>
    <property type="match status" value="1"/>
</dbReference>
<protein>
    <submittedName>
        <fullName evidence="2">Choice-of-anchor D domain-containing protein</fullName>
    </submittedName>
</protein>
<dbReference type="InterPro" id="IPR013431">
    <property type="entry name" value="Delta_60_rpt"/>
</dbReference>